<name>A0A4R5Y770_9MICC</name>
<protein>
    <submittedName>
        <fullName evidence="1">Uncharacterized protein</fullName>
    </submittedName>
</protein>
<dbReference type="OrthoDB" id="88903at2"/>
<comment type="caution">
    <text evidence="1">The sequence shown here is derived from an EMBL/GenBank/DDBJ whole genome shotgun (WGS) entry which is preliminary data.</text>
</comment>
<dbReference type="AlphaFoldDB" id="A0A4R5Y770"/>
<dbReference type="RefSeq" id="WP_133346576.1">
    <property type="nucleotide sequence ID" value="NZ_SMZQ01000002.1"/>
</dbReference>
<evidence type="ECO:0000313" key="1">
    <source>
        <dbReference type="EMBL" id="TDL39616.1"/>
    </source>
</evidence>
<dbReference type="EMBL" id="SMZQ01000002">
    <property type="protein sequence ID" value="TDL39616.1"/>
    <property type="molecule type" value="Genomic_DNA"/>
</dbReference>
<evidence type="ECO:0000313" key="2">
    <source>
        <dbReference type="Proteomes" id="UP000294621"/>
    </source>
</evidence>
<dbReference type="Proteomes" id="UP000294621">
    <property type="component" value="Unassembled WGS sequence"/>
</dbReference>
<organism evidence="1 2">
    <name type="scientific">Arthrobacter nitrophenolicus</name>
    <dbReference type="NCBI Taxonomy" id="683150"/>
    <lineage>
        <taxon>Bacteria</taxon>
        <taxon>Bacillati</taxon>
        <taxon>Actinomycetota</taxon>
        <taxon>Actinomycetes</taxon>
        <taxon>Micrococcales</taxon>
        <taxon>Micrococcaceae</taxon>
        <taxon>Arthrobacter</taxon>
    </lineage>
</organism>
<reference evidence="1 2" key="1">
    <citation type="submission" date="2019-03" db="EMBL/GenBank/DDBJ databases">
        <title>Genome Sequencing and Assembly of Various Microbes Isolated from Partially Reclaimed Soil and Acid Mine Drainage (AMD) Site.</title>
        <authorList>
            <person name="Steinbock B."/>
            <person name="Bechtold R."/>
            <person name="Sevigny J.L."/>
            <person name="Thomas D."/>
            <person name="Cuthill L.R."/>
            <person name="Aveiro Johannsen E.J."/>
            <person name="Thomas K."/>
            <person name="Ghosh A."/>
        </authorList>
    </citation>
    <scope>NUCLEOTIDE SEQUENCE [LARGE SCALE GENOMIC DNA]</scope>
    <source>
        <strain evidence="1 2">S-A1</strain>
    </source>
</reference>
<gene>
    <name evidence="1" type="ORF">E2R57_03780</name>
</gene>
<accession>A0A4R5Y770</accession>
<sequence>MASTTAGDYQAQPSSLTLFLDKLENTVPPELLMPLPLHEPEVVPTAQGEEVPSPAQLIRFAYEEIIRWRENRAEAPSGDGSTPEG</sequence>
<proteinExistence type="predicted"/>